<dbReference type="InterPro" id="IPR002645">
    <property type="entry name" value="STAS_dom"/>
</dbReference>
<feature type="transmembrane region" description="Helical" evidence="5">
    <location>
        <begin position="214"/>
        <end position="233"/>
    </location>
</feature>
<reference evidence="7 8" key="1">
    <citation type="submission" date="2021-01" db="EMBL/GenBank/DDBJ databases">
        <title>Whole genome shotgun sequence of Verrucosispora gifhornensis NBRC 16317.</title>
        <authorList>
            <person name="Komaki H."/>
            <person name="Tamura T."/>
        </authorList>
    </citation>
    <scope>NUCLEOTIDE SEQUENCE [LARGE SCALE GENOMIC DNA]</scope>
    <source>
        <strain evidence="7 8">NBRC 16317</strain>
    </source>
</reference>
<dbReference type="EMBL" id="BOPA01000021">
    <property type="protein sequence ID" value="GIJ16502.1"/>
    <property type="molecule type" value="Genomic_DNA"/>
</dbReference>
<keyword evidence="3 5" id="KW-1133">Transmembrane helix</keyword>
<evidence type="ECO:0000256" key="3">
    <source>
        <dbReference type="ARBA" id="ARBA00022989"/>
    </source>
</evidence>
<accession>A0ABQ4IF39</accession>
<feature type="transmembrane region" description="Helical" evidence="5">
    <location>
        <begin position="143"/>
        <end position="161"/>
    </location>
</feature>
<protein>
    <submittedName>
        <fullName evidence="7">Sodium-independent anion transporter</fullName>
    </submittedName>
</protein>
<feature type="transmembrane region" description="Helical" evidence="5">
    <location>
        <begin position="331"/>
        <end position="353"/>
    </location>
</feature>
<keyword evidence="2 5" id="KW-0812">Transmembrane</keyword>
<dbReference type="InterPro" id="IPR036513">
    <property type="entry name" value="STAS_dom_sf"/>
</dbReference>
<keyword evidence="4 5" id="KW-0472">Membrane</keyword>
<dbReference type="CDD" id="cd07042">
    <property type="entry name" value="STAS_SulP_like_sulfate_transporter"/>
    <property type="match status" value="1"/>
</dbReference>
<dbReference type="RefSeq" id="WP_204291528.1">
    <property type="nucleotide sequence ID" value="NZ_BAAAGZ010000012.1"/>
</dbReference>
<feature type="transmembrane region" description="Helical" evidence="5">
    <location>
        <begin position="181"/>
        <end position="207"/>
    </location>
</feature>
<dbReference type="Proteomes" id="UP000647860">
    <property type="component" value="Unassembled WGS sequence"/>
</dbReference>
<evidence type="ECO:0000313" key="7">
    <source>
        <dbReference type="EMBL" id="GIJ16502.1"/>
    </source>
</evidence>
<evidence type="ECO:0000256" key="5">
    <source>
        <dbReference type="SAM" id="Phobius"/>
    </source>
</evidence>
<comment type="caution">
    <text evidence="7">The sequence shown here is derived from an EMBL/GenBank/DDBJ whole genome shotgun (WGS) entry which is preliminary data.</text>
</comment>
<evidence type="ECO:0000256" key="1">
    <source>
        <dbReference type="ARBA" id="ARBA00004141"/>
    </source>
</evidence>
<keyword evidence="8" id="KW-1185">Reference proteome</keyword>
<gene>
    <name evidence="7" type="ORF">Vgi01_31860</name>
</gene>
<dbReference type="Pfam" id="PF00916">
    <property type="entry name" value="Sulfate_transp"/>
    <property type="match status" value="1"/>
</dbReference>
<organism evidence="7 8">
    <name type="scientific">Micromonospora gifhornensis</name>
    <dbReference type="NCBI Taxonomy" id="84594"/>
    <lineage>
        <taxon>Bacteria</taxon>
        <taxon>Bacillati</taxon>
        <taxon>Actinomycetota</taxon>
        <taxon>Actinomycetes</taxon>
        <taxon>Micromonosporales</taxon>
        <taxon>Micromonosporaceae</taxon>
        <taxon>Micromonospora</taxon>
    </lineage>
</organism>
<dbReference type="Gene3D" id="3.30.750.24">
    <property type="entry name" value="STAS domain"/>
    <property type="match status" value="1"/>
</dbReference>
<dbReference type="InterPro" id="IPR001902">
    <property type="entry name" value="SLC26A/SulP_fam"/>
</dbReference>
<dbReference type="SUPFAM" id="SSF52091">
    <property type="entry name" value="SpoIIaa-like"/>
    <property type="match status" value="1"/>
</dbReference>
<evidence type="ECO:0000256" key="2">
    <source>
        <dbReference type="ARBA" id="ARBA00022692"/>
    </source>
</evidence>
<feature type="transmembrane region" description="Helical" evidence="5">
    <location>
        <begin position="109"/>
        <end position="131"/>
    </location>
</feature>
<name>A0ABQ4IF39_9ACTN</name>
<sequence length="593" mass="61237">MSSPYPIQDRSGLARVVPLVGWLRHYDRKILRHDLVAGLTVAVMLVPQSMAYATLAGMPPVTGLYASIVPLVVYALLGTSGSLAVGPVAITALMTSAALAGRADGDPARYAALAALLALLVGGIQVLLGVLRLGVLVNFMSHPVLSGFTSAAAIVIAASQVKDLFGLNMGRAETFPEIVAALWGAATTAHGLTILVSLVSVAALVLLRRYAPRLPGALLVVAGVTAVSAAFSFGDRGVKILSYVPAGLPVPALPTLSGQDVQALLPAAIAIALVAYLEGIAVAKTLAAKSRQQVGPDRELVAVGAANLSAGLFQAFPVAGGLSRSAVNFSAGARTPVATLVTAAMVAVTALVLTPAFHHLPRAVLAAIVVVAVLGLVDRKGAATTWRVRRADGLALALTFLVTLLVGVEPGLAAGVAFSLGVFVWRSARPHTAELGRVPDTDRYRNVQRFPGLLTDPRFAVVRVDGPLYFANAQRLSDQLLTMAGQRAGLVAIVLDASAITDIDTDGATAMAELRERLAGHDVVLHLATVRGPVRDLLDRAGVWRSVRDAGHVHPDIPTALAAAEGTAAFAADGDRATFAMAGSSTDDTREVR</sequence>
<evidence type="ECO:0000313" key="8">
    <source>
        <dbReference type="Proteomes" id="UP000647860"/>
    </source>
</evidence>
<feature type="transmembrane region" description="Helical" evidence="5">
    <location>
        <begin position="263"/>
        <end position="288"/>
    </location>
</feature>
<dbReference type="PANTHER" id="PTHR11814">
    <property type="entry name" value="SULFATE TRANSPORTER"/>
    <property type="match status" value="1"/>
</dbReference>
<feature type="transmembrane region" description="Helical" evidence="5">
    <location>
        <begin position="397"/>
        <end position="425"/>
    </location>
</feature>
<comment type="subcellular location">
    <subcellularLocation>
        <location evidence="1">Membrane</location>
        <topology evidence="1">Multi-pass membrane protein</topology>
    </subcellularLocation>
</comment>
<evidence type="ECO:0000259" key="6">
    <source>
        <dbReference type="PROSITE" id="PS50801"/>
    </source>
</evidence>
<dbReference type="InterPro" id="IPR011547">
    <property type="entry name" value="SLC26A/SulP_dom"/>
</dbReference>
<feature type="transmembrane region" description="Helical" evidence="5">
    <location>
        <begin position="360"/>
        <end position="377"/>
    </location>
</feature>
<dbReference type="NCBIfam" id="TIGR00815">
    <property type="entry name" value="sulP"/>
    <property type="match status" value="1"/>
</dbReference>
<feature type="domain" description="STAS" evidence="6">
    <location>
        <begin position="449"/>
        <end position="564"/>
    </location>
</feature>
<proteinExistence type="predicted"/>
<evidence type="ECO:0000256" key="4">
    <source>
        <dbReference type="ARBA" id="ARBA00023136"/>
    </source>
</evidence>
<dbReference type="PROSITE" id="PS50801">
    <property type="entry name" value="STAS"/>
    <property type="match status" value="1"/>
</dbReference>
<dbReference type="Pfam" id="PF01740">
    <property type="entry name" value="STAS"/>
    <property type="match status" value="1"/>
</dbReference>
<feature type="transmembrane region" description="Helical" evidence="5">
    <location>
        <begin position="35"/>
        <end position="55"/>
    </location>
</feature>